<comment type="caution">
    <text evidence="1">The sequence shown here is derived from an EMBL/GenBank/DDBJ whole genome shotgun (WGS) entry which is preliminary data.</text>
</comment>
<dbReference type="EMBL" id="JAAGMD010000162">
    <property type="protein sequence ID" value="NEA85605.1"/>
    <property type="molecule type" value="Genomic_DNA"/>
</dbReference>
<proteinExistence type="predicted"/>
<accession>A0A6G3QQH7</accession>
<evidence type="ECO:0000313" key="1">
    <source>
        <dbReference type="EMBL" id="NEA85605.1"/>
    </source>
</evidence>
<protein>
    <submittedName>
        <fullName evidence="1">Uncharacterized protein</fullName>
    </submittedName>
</protein>
<gene>
    <name evidence="1" type="ORF">G3I53_05955</name>
</gene>
<name>A0A6G3QQH7_9ACTN</name>
<organism evidence="1">
    <name type="scientific">Streptomyces sp. SID14436</name>
    <dbReference type="NCBI Taxonomy" id="2706070"/>
    <lineage>
        <taxon>Bacteria</taxon>
        <taxon>Bacillati</taxon>
        <taxon>Actinomycetota</taxon>
        <taxon>Actinomycetes</taxon>
        <taxon>Kitasatosporales</taxon>
        <taxon>Streptomycetaceae</taxon>
        <taxon>Streptomyces</taxon>
    </lineage>
</organism>
<dbReference type="AlphaFoldDB" id="A0A6G3QQH7"/>
<dbReference type="InterPro" id="IPR013785">
    <property type="entry name" value="Aldolase_TIM"/>
</dbReference>
<dbReference type="RefSeq" id="WP_164335946.1">
    <property type="nucleotide sequence ID" value="NZ_JAAGMD010000162.1"/>
</dbReference>
<reference evidence="1" key="1">
    <citation type="submission" date="2020-01" db="EMBL/GenBank/DDBJ databases">
        <title>Insect and environment-associated Actinomycetes.</title>
        <authorList>
            <person name="Currrie C."/>
            <person name="Chevrette M."/>
            <person name="Carlson C."/>
            <person name="Stubbendieck R."/>
            <person name="Wendt-Pienkowski E."/>
        </authorList>
    </citation>
    <scope>NUCLEOTIDE SEQUENCE</scope>
    <source>
        <strain evidence="1">SID14436</strain>
    </source>
</reference>
<dbReference type="Gene3D" id="3.20.20.70">
    <property type="entry name" value="Aldolase class I"/>
    <property type="match status" value="1"/>
</dbReference>
<sequence>MSRAGLWLDCRHRAPGAAAGTHDGEAHAVEDVLPPVGRPARPEYLSRGGVAITGPVHGPAAGRRLLRGLLAAHSATEVARRYVVEYPAPVVDALVNAALDRIGGWEAKAMRDRAGVAGAHLLYDALRRELASPQWTRALDRGLAAPGLLVSTRPMAGPDRGAEYARQCLLPGAAVALAPGALRSFADDDSAPRTSTVDLAEARRVVGILDWFGISLDALHGPATPSTPAR</sequence>